<evidence type="ECO:0000256" key="1">
    <source>
        <dbReference type="SAM" id="MobiDB-lite"/>
    </source>
</evidence>
<reference evidence="2" key="1">
    <citation type="submission" date="2023-08" db="EMBL/GenBank/DDBJ databases">
        <title>A de novo genome assembly of Solanum verrucosum Schlechtendal, a Mexican diploid species geographically isolated from the other diploid A-genome species in potato relatives.</title>
        <authorList>
            <person name="Hosaka K."/>
        </authorList>
    </citation>
    <scope>NUCLEOTIDE SEQUENCE</scope>
    <source>
        <tissue evidence="2">Young leaves</tissue>
    </source>
</reference>
<keyword evidence="3" id="KW-1185">Reference proteome</keyword>
<dbReference type="EMBL" id="CP133614">
    <property type="protein sequence ID" value="WMV20314.1"/>
    <property type="molecule type" value="Genomic_DNA"/>
</dbReference>
<sequence length="67" mass="7796">MQSMDKLLDMSASTLRKSDDIINIGVKKVKFLREEQQCRREDTKTFYSNSDQSLRSKESSHTDFGSF</sequence>
<evidence type="ECO:0000313" key="3">
    <source>
        <dbReference type="Proteomes" id="UP001234989"/>
    </source>
</evidence>
<name>A0AAF0QI27_SOLVR</name>
<dbReference type="Proteomes" id="UP001234989">
    <property type="component" value="Chromosome 3"/>
</dbReference>
<gene>
    <name evidence="2" type="ORF">MTR67_013699</name>
</gene>
<evidence type="ECO:0000313" key="2">
    <source>
        <dbReference type="EMBL" id="WMV20314.1"/>
    </source>
</evidence>
<organism evidence="2 3">
    <name type="scientific">Solanum verrucosum</name>
    <dbReference type="NCBI Taxonomy" id="315347"/>
    <lineage>
        <taxon>Eukaryota</taxon>
        <taxon>Viridiplantae</taxon>
        <taxon>Streptophyta</taxon>
        <taxon>Embryophyta</taxon>
        <taxon>Tracheophyta</taxon>
        <taxon>Spermatophyta</taxon>
        <taxon>Magnoliopsida</taxon>
        <taxon>eudicotyledons</taxon>
        <taxon>Gunneridae</taxon>
        <taxon>Pentapetalae</taxon>
        <taxon>asterids</taxon>
        <taxon>lamiids</taxon>
        <taxon>Solanales</taxon>
        <taxon>Solanaceae</taxon>
        <taxon>Solanoideae</taxon>
        <taxon>Solaneae</taxon>
        <taxon>Solanum</taxon>
    </lineage>
</organism>
<accession>A0AAF0QI27</accession>
<dbReference type="AlphaFoldDB" id="A0AAF0QI27"/>
<feature type="region of interest" description="Disordered" evidence="1">
    <location>
        <begin position="42"/>
        <end position="67"/>
    </location>
</feature>
<proteinExistence type="predicted"/>
<protein>
    <submittedName>
        <fullName evidence="2">Uncharacterized protein</fullName>
    </submittedName>
</protein>